<name>A0A518G8L1_9BACT</name>
<dbReference type="InterPro" id="IPR050505">
    <property type="entry name" value="WDR55/POC1"/>
</dbReference>
<feature type="repeat" description="WD" evidence="3">
    <location>
        <begin position="200"/>
        <end position="241"/>
    </location>
</feature>
<dbReference type="PROSITE" id="PS50082">
    <property type="entry name" value="WD_REPEATS_2"/>
    <property type="match status" value="1"/>
</dbReference>
<evidence type="ECO:0000313" key="5">
    <source>
        <dbReference type="EMBL" id="QDV24920.1"/>
    </source>
</evidence>
<dbReference type="Pfam" id="PF00400">
    <property type="entry name" value="WD40"/>
    <property type="match status" value="1"/>
</dbReference>
<evidence type="ECO:0000256" key="3">
    <source>
        <dbReference type="PROSITE-ProRule" id="PRU00221"/>
    </source>
</evidence>
<evidence type="ECO:0000313" key="6">
    <source>
        <dbReference type="Proteomes" id="UP000318017"/>
    </source>
</evidence>
<dbReference type="InterPro" id="IPR011047">
    <property type="entry name" value="Quinoprotein_ADH-like_sf"/>
</dbReference>
<accession>A0A518G8L1</accession>
<dbReference type="Gene3D" id="2.130.10.10">
    <property type="entry name" value="YVTN repeat-like/Quinoprotein amine dehydrogenase"/>
    <property type="match status" value="1"/>
</dbReference>
<dbReference type="PANTHER" id="PTHR44019:SF8">
    <property type="entry name" value="POC1 CENTRIOLAR PROTEIN HOMOLOG"/>
    <property type="match status" value="1"/>
</dbReference>
<dbReference type="KEGG" id="ahel:Q31a_32420"/>
<dbReference type="InterPro" id="IPR015943">
    <property type="entry name" value="WD40/YVTN_repeat-like_dom_sf"/>
</dbReference>
<dbReference type="PANTHER" id="PTHR44019">
    <property type="entry name" value="WD REPEAT-CONTAINING PROTEIN 55"/>
    <property type="match status" value="1"/>
</dbReference>
<dbReference type="OrthoDB" id="270242at2"/>
<evidence type="ECO:0000256" key="1">
    <source>
        <dbReference type="ARBA" id="ARBA00022574"/>
    </source>
</evidence>
<keyword evidence="1 3" id="KW-0853">WD repeat</keyword>
<protein>
    <submittedName>
        <fullName evidence="5">WD domain, G-beta repeat</fullName>
    </submittedName>
</protein>
<proteinExistence type="predicted"/>
<dbReference type="SMART" id="SM00320">
    <property type="entry name" value="WD40"/>
    <property type="match status" value="5"/>
</dbReference>
<evidence type="ECO:0000256" key="4">
    <source>
        <dbReference type="SAM" id="SignalP"/>
    </source>
</evidence>
<sequence length="339" mass="35562" precursor="true">MYRTFLALALALTSLNLTNLPRVSAEEKGENAADGPWITSVAWSAEGQLAATQSQGLLLRPAQVVKATAAAPAELEVVGEAETSLWSLLPISDSQYLASDYKGGVYLFGDGEPQRFTSESRWIRALAASPTDGEVLAGTEDGKLLVLSIADKSQSRSVEVGGAAIFDIAVSQSGEQIAVALGDGSVKVLSWPKLDVLKDMQAGHDALWSVAFVQEDTRLVTCGAGRTLGLWDLAQGKQLLSIASTSDWGSSLVALPESNLVVAGGLDGVLTVVDHHTMHSVSRESRLESGIWSMALSADGQTLAVGTRKHGMQLVPVAPWIEAGKLAAESAAQEHPPAP</sequence>
<evidence type="ECO:0000256" key="2">
    <source>
        <dbReference type="ARBA" id="ARBA00022737"/>
    </source>
</evidence>
<feature type="chain" id="PRO_5022218813" evidence="4">
    <location>
        <begin position="26"/>
        <end position="339"/>
    </location>
</feature>
<dbReference type="EMBL" id="CP036298">
    <property type="protein sequence ID" value="QDV24920.1"/>
    <property type="molecule type" value="Genomic_DNA"/>
</dbReference>
<gene>
    <name evidence="5" type="ORF">Q31a_32420</name>
</gene>
<feature type="signal peptide" evidence="4">
    <location>
        <begin position="1"/>
        <end position="25"/>
    </location>
</feature>
<keyword evidence="4" id="KW-0732">Signal</keyword>
<dbReference type="AlphaFoldDB" id="A0A518G8L1"/>
<keyword evidence="6" id="KW-1185">Reference proteome</keyword>
<dbReference type="SUPFAM" id="SSF50998">
    <property type="entry name" value="Quinoprotein alcohol dehydrogenase-like"/>
    <property type="match status" value="1"/>
</dbReference>
<keyword evidence="2" id="KW-0677">Repeat</keyword>
<dbReference type="Proteomes" id="UP000318017">
    <property type="component" value="Chromosome"/>
</dbReference>
<organism evidence="5 6">
    <name type="scientific">Aureliella helgolandensis</name>
    <dbReference type="NCBI Taxonomy" id="2527968"/>
    <lineage>
        <taxon>Bacteria</taxon>
        <taxon>Pseudomonadati</taxon>
        <taxon>Planctomycetota</taxon>
        <taxon>Planctomycetia</taxon>
        <taxon>Pirellulales</taxon>
        <taxon>Pirellulaceae</taxon>
        <taxon>Aureliella</taxon>
    </lineage>
</organism>
<dbReference type="InterPro" id="IPR001680">
    <property type="entry name" value="WD40_rpt"/>
</dbReference>
<reference evidence="5 6" key="1">
    <citation type="submission" date="2019-02" db="EMBL/GenBank/DDBJ databases">
        <title>Deep-cultivation of Planctomycetes and their phenomic and genomic characterization uncovers novel biology.</title>
        <authorList>
            <person name="Wiegand S."/>
            <person name="Jogler M."/>
            <person name="Boedeker C."/>
            <person name="Pinto D."/>
            <person name="Vollmers J."/>
            <person name="Rivas-Marin E."/>
            <person name="Kohn T."/>
            <person name="Peeters S.H."/>
            <person name="Heuer A."/>
            <person name="Rast P."/>
            <person name="Oberbeckmann S."/>
            <person name="Bunk B."/>
            <person name="Jeske O."/>
            <person name="Meyerdierks A."/>
            <person name="Storesund J.E."/>
            <person name="Kallscheuer N."/>
            <person name="Luecker S."/>
            <person name="Lage O.M."/>
            <person name="Pohl T."/>
            <person name="Merkel B.J."/>
            <person name="Hornburger P."/>
            <person name="Mueller R.-W."/>
            <person name="Bruemmer F."/>
            <person name="Labrenz M."/>
            <person name="Spormann A.M."/>
            <person name="Op den Camp H."/>
            <person name="Overmann J."/>
            <person name="Amann R."/>
            <person name="Jetten M.S.M."/>
            <person name="Mascher T."/>
            <person name="Medema M.H."/>
            <person name="Devos D.P."/>
            <person name="Kaster A.-K."/>
            <person name="Ovreas L."/>
            <person name="Rohde M."/>
            <person name="Galperin M.Y."/>
            <person name="Jogler C."/>
        </authorList>
    </citation>
    <scope>NUCLEOTIDE SEQUENCE [LARGE SCALE GENOMIC DNA]</scope>
    <source>
        <strain evidence="5 6">Q31a</strain>
    </source>
</reference>